<accession>A0A8S5LP96</accession>
<evidence type="ECO:0000259" key="1">
    <source>
        <dbReference type="Pfam" id="PF19789"/>
    </source>
</evidence>
<dbReference type="InterPro" id="IPR046240">
    <property type="entry name" value="DUF6273"/>
</dbReference>
<organism evidence="2">
    <name type="scientific">Siphoviridae sp. ctoiW10</name>
    <dbReference type="NCBI Taxonomy" id="2827592"/>
    <lineage>
        <taxon>Viruses</taxon>
        <taxon>Duplodnaviria</taxon>
        <taxon>Heunggongvirae</taxon>
        <taxon>Uroviricota</taxon>
        <taxon>Caudoviricetes</taxon>
    </lineage>
</organism>
<feature type="domain" description="DUF6273" evidence="1">
    <location>
        <begin position="80"/>
        <end position="247"/>
    </location>
</feature>
<evidence type="ECO:0000313" key="2">
    <source>
        <dbReference type="EMBL" id="DAD71877.1"/>
    </source>
</evidence>
<name>A0A8S5LP96_9CAUD</name>
<reference evidence="2" key="1">
    <citation type="journal article" date="2021" name="Proc. Natl. Acad. Sci. U.S.A.">
        <title>A Catalog of Tens of Thousands of Viruses from Human Metagenomes Reveals Hidden Associations with Chronic Diseases.</title>
        <authorList>
            <person name="Tisza M.J."/>
            <person name="Buck C.B."/>
        </authorList>
    </citation>
    <scope>NUCLEOTIDE SEQUENCE</scope>
    <source>
        <strain evidence="2">CtoiW10</strain>
    </source>
</reference>
<protein>
    <recommendedName>
        <fullName evidence="1">DUF6273 domain-containing protein</fullName>
    </recommendedName>
</protein>
<dbReference type="Pfam" id="PF19789">
    <property type="entry name" value="DUF6273"/>
    <property type="match status" value="1"/>
</dbReference>
<proteinExistence type="predicted"/>
<sequence length="262" mass="27967">MHIQRYAHHDSCAKGGGIMGRVIMSGIVPLLKAPVTGVLASSLAVGSTVKLMEGGTAVEYLVVNQGIPENSSLYDASCDGTWLLRKDIHSNRQWNTSNNNAYASSSINTWLNSDYVNGFGTIEQATIKQVKIPYCAGNNSTTINSGTNGLNTKVFLLGGYEVGFTTSTSSHLLADGAKLSYFESGTSASAVNKRIAYLNTSADNWWLRSPNKALSYSVYTVANNGYDETSGGTTGNYGIRPALILPSNALFDKTTKLLKGVK</sequence>
<dbReference type="EMBL" id="BK015888">
    <property type="protein sequence ID" value="DAD71877.1"/>
    <property type="molecule type" value="Genomic_DNA"/>
</dbReference>